<dbReference type="Pfam" id="PF04542">
    <property type="entry name" value="Sigma70_r2"/>
    <property type="match status" value="1"/>
</dbReference>
<evidence type="ECO:0000313" key="8">
    <source>
        <dbReference type="EMBL" id="AXE18903.1"/>
    </source>
</evidence>
<feature type="domain" description="RNA polymerase sigma-70 region 2" evidence="6">
    <location>
        <begin position="33"/>
        <end position="98"/>
    </location>
</feature>
<reference evidence="8 9" key="1">
    <citation type="submission" date="2018-07" db="EMBL/GenBank/DDBJ databases">
        <title>Genome sequencing of Runella.</title>
        <authorList>
            <person name="Baek M.-G."/>
            <person name="Yi H."/>
        </authorList>
    </citation>
    <scope>NUCLEOTIDE SEQUENCE [LARGE SCALE GENOMIC DNA]</scope>
    <source>
        <strain evidence="8 9">HYN0085</strain>
    </source>
</reference>
<name>A0A344TJT2_9BACT</name>
<dbReference type="GO" id="GO:0016987">
    <property type="term" value="F:sigma factor activity"/>
    <property type="evidence" value="ECO:0007669"/>
    <property type="project" value="UniProtKB-KW"/>
</dbReference>
<evidence type="ECO:0000256" key="2">
    <source>
        <dbReference type="ARBA" id="ARBA00023015"/>
    </source>
</evidence>
<evidence type="ECO:0000256" key="5">
    <source>
        <dbReference type="ARBA" id="ARBA00023163"/>
    </source>
</evidence>
<keyword evidence="9" id="KW-1185">Reference proteome</keyword>
<dbReference type="OrthoDB" id="1116873at2"/>
<dbReference type="GO" id="GO:0006352">
    <property type="term" value="P:DNA-templated transcription initiation"/>
    <property type="evidence" value="ECO:0007669"/>
    <property type="project" value="InterPro"/>
</dbReference>
<accession>A0A344TJT2</accession>
<feature type="domain" description="RNA polymerase sigma factor 70 region 4 type 2" evidence="7">
    <location>
        <begin position="134"/>
        <end position="184"/>
    </location>
</feature>
<dbReference type="KEGG" id="run:DR864_14660"/>
<dbReference type="Proteomes" id="UP000251993">
    <property type="component" value="Chromosome"/>
</dbReference>
<dbReference type="PANTHER" id="PTHR43133:SF8">
    <property type="entry name" value="RNA POLYMERASE SIGMA FACTOR HI_1459-RELATED"/>
    <property type="match status" value="1"/>
</dbReference>
<evidence type="ECO:0000256" key="1">
    <source>
        <dbReference type="ARBA" id="ARBA00010641"/>
    </source>
</evidence>
<dbReference type="InterPro" id="IPR013324">
    <property type="entry name" value="RNA_pol_sigma_r3/r4-like"/>
</dbReference>
<dbReference type="PANTHER" id="PTHR43133">
    <property type="entry name" value="RNA POLYMERASE ECF-TYPE SIGMA FACTO"/>
    <property type="match status" value="1"/>
</dbReference>
<dbReference type="AlphaFoldDB" id="A0A344TJT2"/>
<dbReference type="InterPro" id="IPR007627">
    <property type="entry name" value="RNA_pol_sigma70_r2"/>
</dbReference>
<dbReference type="InterPro" id="IPR039425">
    <property type="entry name" value="RNA_pol_sigma-70-like"/>
</dbReference>
<gene>
    <name evidence="8" type="ORF">DR864_14660</name>
</gene>
<dbReference type="InterPro" id="IPR013325">
    <property type="entry name" value="RNA_pol_sigma_r2"/>
</dbReference>
<dbReference type="InterPro" id="IPR036388">
    <property type="entry name" value="WH-like_DNA-bd_sf"/>
</dbReference>
<evidence type="ECO:0000259" key="6">
    <source>
        <dbReference type="Pfam" id="PF04542"/>
    </source>
</evidence>
<dbReference type="SUPFAM" id="SSF88946">
    <property type="entry name" value="Sigma2 domain of RNA polymerase sigma factors"/>
    <property type="match status" value="1"/>
</dbReference>
<comment type="similarity">
    <text evidence="1">Belongs to the sigma-70 factor family. ECF subfamily.</text>
</comment>
<keyword evidence="4" id="KW-0238">DNA-binding</keyword>
<evidence type="ECO:0000259" key="7">
    <source>
        <dbReference type="Pfam" id="PF08281"/>
    </source>
</evidence>
<dbReference type="SUPFAM" id="SSF88659">
    <property type="entry name" value="Sigma3 and sigma4 domains of RNA polymerase sigma factors"/>
    <property type="match status" value="1"/>
</dbReference>
<dbReference type="EMBL" id="CP030850">
    <property type="protein sequence ID" value="AXE18903.1"/>
    <property type="molecule type" value="Genomic_DNA"/>
</dbReference>
<evidence type="ECO:0000313" key="9">
    <source>
        <dbReference type="Proteomes" id="UP000251993"/>
    </source>
</evidence>
<keyword evidence="3" id="KW-0731">Sigma factor</keyword>
<dbReference type="NCBIfam" id="TIGR02937">
    <property type="entry name" value="sigma70-ECF"/>
    <property type="match status" value="1"/>
</dbReference>
<evidence type="ECO:0000256" key="3">
    <source>
        <dbReference type="ARBA" id="ARBA00023082"/>
    </source>
</evidence>
<evidence type="ECO:0000256" key="4">
    <source>
        <dbReference type="ARBA" id="ARBA00023125"/>
    </source>
</evidence>
<organism evidence="8 9">
    <name type="scientific">Runella rosea</name>
    <dbReference type="NCBI Taxonomy" id="2259595"/>
    <lineage>
        <taxon>Bacteria</taxon>
        <taxon>Pseudomonadati</taxon>
        <taxon>Bacteroidota</taxon>
        <taxon>Cytophagia</taxon>
        <taxon>Cytophagales</taxon>
        <taxon>Spirosomataceae</taxon>
        <taxon>Runella</taxon>
    </lineage>
</organism>
<dbReference type="InterPro" id="IPR013249">
    <property type="entry name" value="RNA_pol_sigma70_r4_t2"/>
</dbReference>
<protein>
    <submittedName>
        <fullName evidence="8">RNA polymerase subunit sigma-24</fullName>
    </submittedName>
</protein>
<proteinExistence type="inferred from homology"/>
<keyword evidence="2" id="KW-0805">Transcription regulation</keyword>
<dbReference type="Gene3D" id="1.10.1740.10">
    <property type="match status" value="1"/>
</dbReference>
<dbReference type="GO" id="GO:0003677">
    <property type="term" value="F:DNA binding"/>
    <property type="evidence" value="ECO:0007669"/>
    <property type="project" value="UniProtKB-KW"/>
</dbReference>
<dbReference type="InterPro" id="IPR014284">
    <property type="entry name" value="RNA_pol_sigma-70_dom"/>
</dbReference>
<dbReference type="RefSeq" id="WP_114067684.1">
    <property type="nucleotide sequence ID" value="NZ_CP030850.1"/>
</dbReference>
<dbReference type="Gene3D" id="1.10.10.10">
    <property type="entry name" value="Winged helix-like DNA-binding domain superfamily/Winged helix DNA-binding domain"/>
    <property type="match status" value="1"/>
</dbReference>
<sequence>MFLKIFRRKTALTDAEYLSDYRRTGDLTGLGELYERHMDMVFAVCFRYLRQEDEAKDAVMQVFEQLITDLKTHEVQNFKSWLHSVARNYCLMQLRQKRVAVGDEGIFEQEAYENFVAEPPEKEDWRIETQLSDLGDCLQILAQEQRRSVELFYFQQLCYQQIAEQTGFAITKVKSYLQNGKRNLKLCMEGKQHG</sequence>
<keyword evidence="5" id="KW-0804">Transcription</keyword>
<dbReference type="Pfam" id="PF08281">
    <property type="entry name" value="Sigma70_r4_2"/>
    <property type="match status" value="1"/>
</dbReference>